<reference evidence="2 3" key="1">
    <citation type="submission" date="2023-07" db="EMBL/GenBank/DDBJ databases">
        <title>Genomic Encyclopedia of Type Strains, Phase IV (KMG-IV): sequencing the most valuable type-strain genomes for metagenomic binning, comparative biology and taxonomic classification.</title>
        <authorList>
            <person name="Goeker M."/>
        </authorList>
    </citation>
    <scope>NUCLEOTIDE SEQUENCE [LARGE SCALE GENOMIC DNA]</scope>
    <source>
        <strain evidence="2 3">DSM 11549</strain>
    </source>
</reference>
<protein>
    <recommendedName>
        <fullName evidence="4">(2Fe-2S)-binding protein</fullName>
    </recommendedName>
</protein>
<evidence type="ECO:0000313" key="3">
    <source>
        <dbReference type="Proteomes" id="UP001230253"/>
    </source>
</evidence>
<dbReference type="RefSeq" id="WP_307152933.1">
    <property type="nucleotide sequence ID" value="NZ_JAUSUK010000001.1"/>
</dbReference>
<gene>
    <name evidence="2" type="ORF">J2R99_000515</name>
</gene>
<evidence type="ECO:0000256" key="1">
    <source>
        <dbReference type="ARBA" id="ARBA00023002"/>
    </source>
</evidence>
<dbReference type="InterPro" id="IPR036010">
    <property type="entry name" value="2Fe-2S_ferredoxin-like_sf"/>
</dbReference>
<organism evidence="2 3">
    <name type="scientific">Rhodopseudomonas julia</name>
    <dbReference type="NCBI Taxonomy" id="200617"/>
    <lineage>
        <taxon>Bacteria</taxon>
        <taxon>Pseudomonadati</taxon>
        <taxon>Pseudomonadota</taxon>
        <taxon>Alphaproteobacteria</taxon>
        <taxon>Hyphomicrobiales</taxon>
        <taxon>Nitrobacteraceae</taxon>
        <taxon>Rhodopseudomonas</taxon>
    </lineage>
</organism>
<dbReference type="EMBL" id="JAUSUK010000001">
    <property type="protein sequence ID" value="MDQ0324666.1"/>
    <property type="molecule type" value="Genomic_DNA"/>
</dbReference>
<dbReference type="SUPFAM" id="SSF54292">
    <property type="entry name" value="2Fe-2S ferredoxin-like"/>
    <property type="match status" value="1"/>
</dbReference>
<evidence type="ECO:0008006" key="4">
    <source>
        <dbReference type="Google" id="ProtNLM"/>
    </source>
</evidence>
<dbReference type="Gene3D" id="3.10.20.440">
    <property type="entry name" value="2Fe-2S iron-sulphur cluster binding domain, sarcosine oxidase, alpha subunit, N-terminal domain"/>
    <property type="match status" value="1"/>
</dbReference>
<name>A0ABU0C402_9BRAD</name>
<keyword evidence="1" id="KW-0560">Oxidoreductase</keyword>
<accession>A0ABU0C402</accession>
<sequence>MFRRLDAGAGGRVTVNVDGRPVEMKEGANLAAALLEAGFSPFRTTPAGGAPREPYCMMGVCFDCLAIIDAVPNRQTCLERVRAGMTVEIQEGAAAITEAEGEL</sequence>
<dbReference type="Pfam" id="PF13510">
    <property type="entry name" value="Fer2_4"/>
    <property type="match status" value="1"/>
</dbReference>
<dbReference type="Proteomes" id="UP001230253">
    <property type="component" value="Unassembled WGS sequence"/>
</dbReference>
<evidence type="ECO:0000313" key="2">
    <source>
        <dbReference type="EMBL" id="MDQ0324666.1"/>
    </source>
</evidence>
<proteinExistence type="predicted"/>
<dbReference type="InterPro" id="IPR042204">
    <property type="entry name" value="2Fe-2S-bd_N"/>
</dbReference>
<keyword evidence="3" id="KW-1185">Reference proteome</keyword>
<comment type="caution">
    <text evidence="2">The sequence shown here is derived from an EMBL/GenBank/DDBJ whole genome shotgun (WGS) entry which is preliminary data.</text>
</comment>